<name>A0A8T0HMX5_CERPU</name>
<proteinExistence type="predicted"/>
<sequence length="109" mass="12427">MQTYLSFLVSTSSVRANSLPPFIGQHARLRYGFINARSSASRSRTSRWEAGNFRVEDPHRLVTSHRMISSSPGLDSTYRRLNHRKDKASGVVLWSSDWLMSETPQLQSD</sequence>
<organism evidence="1 2">
    <name type="scientific">Ceratodon purpureus</name>
    <name type="common">Fire moss</name>
    <name type="synonym">Dicranum purpureum</name>
    <dbReference type="NCBI Taxonomy" id="3225"/>
    <lineage>
        <taxon>Eukaryota</taxon>
        <taxon>Viridiplantae</taxon>
        <taxon>Streptophyta</taxon>
        <taxon>Embryophyta</taxon>
        <taxon>Bryophyta</taxon>
        <taxon>Bryophytina</taxon>
        <taxon>Bryopsida</taxon>
        <taxon>Dicranidae</taxon>
        <taxon>Pseudoditrichales</taxon>
        <taxon>Ditrichaceae</taxon>
        <taxon>Ceratodon</taxon>
    </lineage>
</organism>
<comment type="caution">
    <text evidence="1">The sequence shown here is derived from an EMBL/GenBank/DDBJ whole genome shotgun (WGS) entry which is preliminary data.</text>
</comment>
<gene>
    <name evidence="1" type="ORF">KC19_VG059500</name>
</gene>
<dbReference type="Proteomes" id="UP000822688">
    <property type="component" value="Chromosome V"/>
</dbReference>
<keyword evidence="2" id="KW-1185">Reference proteome</keyword>
<accession>A0A8T0HMX5</accession>
<evidence type="ECO:0000313" key="2">
    <source>
        <dbReference type="Proteomes" id="UP000822688"/>
    </source>
</evidence>
<protein>
    <submittedName>
        <fullName evidence="1">Uncharacterized protein</fullName>
    </submittedName>
</protein>
<reference evidence="1" key="1">
    <citation type="submission" date="2020-06" db="EMBL/GenBank/DDBJ databases">
        <title>WGS assembly of Ceratodon purpureus strain R40.</title>
        <authorList>
            <person name="Carey S.B."/>
            <person name="Jenkins J."/>
            <person name="Shu S."/>
            <person name="Lovell J.T."/>
            <person name="Sreedasyam A."/>
            <person name="Maumus F."/>
            <person name="Tiley G.P."/>
            <person name="Fernandez-Pozo N."/>
            <person name="Barry K."/>
            <person name="Chen C."/>
            <person name="Wang M."/>
            <person name="Lipzen A."/>
            <person name="Daum C."/>
            <person name="Saski C.A."/>
            <person name="Payton A.C."/>
            <person name="Mcbreen J.C."/>
            <person name="Conrad R.E."/>
            <person name="Kollar L.M."/>
            <person name="Olsson S."/>
            <person name="Huttunen S."/>
            <person name="Landis J.B."/>
            <person name="Wickett N.J."/>
            <person name="Johnson M.G."/>
            <person name="Rensing S.A."/>
            <person name="Grimwood J."/>
            <person name="Schmutz J."/>
            <person name="Mcdaniel S.F."/>
        </authorList>
    </citation>
    <scope>NUCLEOTIDE SEQUENCE</scope>
    <source>
        <strain evidence="1">R40</strain>
    </source>
</reference>
<evidence type="ECO:0000313" key="1">
    <source>
        <dbReference type="EMBL" id="KAG0571988.1"/>
    </source>
</evidence>
<dbReference type="EMBL" id="CM026426">
    <property type="protein sequence ID" value="KAG0571988.1"/>
    <property type="molecule type" value="Genomic_DNA"/>
</dbReference>
<dbReference type="AlphaFoldDB" id="A0A8T0HMX5"/>